<sequence>MHTFINLIKLFLVELLIIFSVVIIINKFVGNTKTTIKADAEGYYDYLPSIFIHHDLVRLSAPKDQNPQLYNRINNRPYNDYEKFKVNKYPCGTAILQLPFFTYTLLFNADLENNDMDGYQYVFHRSIFFAALTYLFLSLIFLKKILETYSIKTYIIILTQVLVAQATLLINYVNYDAGFSHVYSLFAITAFCYFTIQYFKTHQIKYVLITCVFLGLILLLRQINLLIILAIPFLAGSAENLRTGTMLLFSQYKKLLIGLLLVIGVFSIQCILWYLQTGHFFVYSYQGEGFDFTNPKFIDILFSYKKGLFVYTPVLFICLSGLGLFLFKRNYYLFFTWLTFFVILTYILSSWHSWYYGASYGLRAYIDFYPLFFILLACFLNEASMLSKSICVVLCLITIPVNIIQTYQYKENILHWYEMDKNKYWKVFLETDDAFRGILWQKEYDYDNYALVKEIALGDIYTTKNTTNLVLKINSAEIPDFNNVRIVQALAYDDFKTDNRSKLVLWIQDSTNNKNLYWNDANLLHFPERKFNDWQTGIYNYEFIIPNDETIKTIGFEVKTAEQGCDLKNMRLRFLKLR</sequence>
<evidence type="ECO:0000313" key="3">
    <source>
        <dbReference type="Proteomes" id="UP000001822"/>
    </source>
</evidence>
<gene>
    <name evidence="2" type="ordered locus">CHU_1738</name>
</gene>
<evidence type="ECO:0000256" key="1">
    <source>
        <dbReference type="SAM" id="Phobius"/>
    </source>
</evidence>
<organism evidence="2 3">
    <name type="scientific">Cytophaga hutchinsonii (strain ATCC 33406 / DSM 1761 / CIP 103989 / NBRC 15051 / NCIMB 9469 / D465)</name>
    <dbReference type="NCBI Taxonomy" id="269798"/>
    <lineage>
        <taxon>Bacteria</taxon>
        <taxon>Pseudomonadati</taxon>
        <taxon>Bacteroidota</taxon>
        <taxon>Cytophagia</taxon>
        <taxon>Cytophagales</taxon>
        <taxon>Cytophagaceae</taxon>
        <taxon>Cytophaga</taxon>
    </lineage>
</organism>
<evidence type="ECO:0008006" key="4">
    <source>
        <dbReference type="Google" id="ProtNLM"/>
    </source>
</evidence>
<reference evidence="2 3" key="1">
    <citation type="journal article" date="2007" name="Appl. Environ. Microbiol.">
        <title>Genome sequence of the cellulolytic gliding bacterium Cytophaga hutchinsonii.</title>
        <authorList>
            <person name="Xie G."/>
            <person name="Bruce D.C."/>
            <person name="Challacombe J.F."/>
            <person name="Chertkov O."/>
            <person name="Detter J.C."/>
            <person name="Gilna P."/>
            <person name="Han C.S."/>
            <person name="Lucas S."/>
            <person name="Misra M."/>
            <person name="Myers G.L."/>
            <person name="Richardson P."/>
            <person name="Tapia R."/>
            <person name="Thayer N."/>
            <person name="Thompson L.S."/>
            <person name="Brettin T.S."/>
            <person name="Henrissat B."/>
            <person name="Wilson D.B."/>
            <person name="McBride M.J."/>
        </authorList>
    </citation>
    <scope>NUCLEOTIDE SEQUENCE [LARGE SCALE GENOMIC DNA]</scope>
    <source>
        <strain evidence="3">ATCC 33406 / DSM 1761 / CIP 103989 / NBRC 15051 / NCIMB 9469 / D465</strain>
    </source>
</reference>
<evidence type="ECO:0000313" key="2">
    <source>
        <dbReference type="EMBL" id="ABG59005.1"/>
    </source>
</evidence>
<keyword evidence="1" id="KW-1133">Transmembrane helix</keyword>
<protein>
    <recommendedName>
        <fullName evidence="4">Glycosyltransferase RgtA/B/C/D-like domain-containing protein</fullName>
    </recommendedName>
</protein>
<feature type="transmembrane region" description="Helical" evidence="1">
    <location>
        <begin position="121"/>
        <end position="142"/>
    </location>
</feature>
<dbReference type="OrthoDB" id="136762at2"/>
<feature type="transmembrane region" description="Helical" evidence="1">
    <location>
        <begin position="331"/>
        <end position="348"/>
    </location>
</feature>
<feature type="transmembrane region" description="Helical" evidence="1">
    <location>
        <begin position="179"/>
        <end position="199"/>
    </location>
</feature>
<feature type="transmembrane region" description="Helical" evidence="1">
    <location>
        <begin position="206"/>
        <end position="235"/>
    </location>
</feature>
<keyword evidence="3" id="KW-1185">Reference proteome</keyword>
<feature type="transmembrane region" description="Helical" evidence="1">
    <location>
        <begin position="255"/>
        <end position="275"/>
    </location>
</feature>
<feature type="transmembrane region" description="Helical" evidence="1">
    <location>
        <begin position="154"/>
        <end position="173"/>
    </location>
</feature>
<dbReference type="EMBL" id="CP000383">
    <property type="protein sequence ID" value="ABG59005.1"/>
    <property type="molecule type" value="Genomic_DNA"/>
</dbReference>
<accession>A0A6N4SRU2</accession>
<feature type="transmembrane region" description="Helical" evidence="1">
    <location>
        <begin position="6"/>
        <end position="25"/>
    </location>
</feature>
<name>A0A6N4SRU2_CYTH3</name>
<keyword evidence="1" id="KW-0812">Transmembrane</keyword>
<dbReference type="KEGG" id="chu:CHU_1738"/>
<feature type="transmembrane region" description="Helical" evidence="1">
    <location>
        <begin position="360"/>
        <end position="380"/>
    </location>
</feature>
<dbReference type="Proteomes" id="UP000001822">
    <property type="component" value="Chromosome"/>
</dbReference>
<proteinExistence type="predicted"/>
<feature type="transmembrane region" description="Helical" evidence="1">
    <location>
        <begin position="386"/>
        <end position="404"/>
    </location>
</feature>
<dbReference type="RefSeq" id="WP_011585122.1">
    <property type="nucleotide sequence ID" value="NC_008255.1"/>
</dbReference>
<dbReference type="AlphaFoldDB" id="A0A6N4SRU2"/>
<keyword evidence="1" id="KW-0472">Membrane</keyword>
<feature type="transmembrane region" description="Helical" evidence="1">
    <location>
        <begin position="308"/>
        <end position="325"/>
    </location>
</feature>